<dbReference type="EMBL" id="FQZO01000006">
    <property type="protein sequence ID" value="SHJ59339.1"/>
    <property type="molecule type" value="Genomic_DNA"/>
</dbReference>
<protein>
    <submittedName>
        <fullName evidence="2">YggT family protein</fullName>
    </submittedName>
</protein>
<dbReference type="OrthoDB" id="283553at2"/>
<dbReference type="InterPro" id="IPR003425">
    <property type="entry name" value="CCB3/YggT"/>
</dbReference>
<dbReference type="AlphaFoldDB" id="A0A1M6KK82"/>
<dbReference type="RefSeq" id="WP_073009420.1">
    <property type="nucleotide sequence ID" value="NZ_FQZO01000006.1"/>
</dbReference>
<dbReference type="Pfam" id="PF02325">
    <property type="entry name" value="CCB3_YggT"/>
    <property type="match status" value="1"/>
</dbReference>
<sequence length="77" mass="8698">MLFDVIQYAIIIDVILSYVPPGTLSGVKSFINSLTAPILMPFQKIQRSLFPNLMFDLSPIFAIILLDFIKRIVLSLI</sequence>
<evidence type="ECO:0000313" key="3">
    <source>
        <dbReference type="Proteomes" id="UP000184080"/>
    </source>
</evidence>
<organism evidence="2 3">
    <name type="scientific">Clostridium amylolyticum</name>
    <dbReference type="NCBI Taxonomy" id="1121298"/>
    <lineage>
        <taxon>Bacteria</taxon>
        <taxon>Bacillati</taxon>
        <taxon>Bacillota</taxon>
        <taxon>Clostridia</taxon>
        <taxon>Eubacteriales</taxon>
        <taxon>Clostridiaceae</taxon>
        <taxon>Clostridium</taxon>
    </lineage>
</organism>
<feature type="transmembrane region" description="Helical" evidence="1">
    <location>
        <begin position="49"/>
        <end position="69"/>
    </location>
</feature>
<name>A0A1M6KK82_9CLOT</name>
<keyword evidence="1" id="KW-0812">Transmembrane</keyword>
<evidence type="ECO:0000256" key="1">
    <source>
        <dbReference type="SAM" id="Phobius"/>
    </source>
</evidence>
<keyword evidence="3" id="KW-1185">Reference proteome</keyword>
<dbReference type="GO" id="GO:0016020">
    <property type="term" value="C:membrane"/>
    <property type="evidence" value="ECO:0007669"/>
    <property type="project" value="InterPro"/>
</dbReference>
<evidence type="ECO:0000313" key="2">
    <source>
        <dbReference type="EMBL" id="SHJ59339.1"/>
    </source>
</evidence>
<dbReference type="Proteomes" id="UP000184080">
    <property type="component" value="Unassembled WGS sequence"/>
</dbReference>
<keyword evidence="1" id="KW-1133">Transmembrane helix</keyword>
<gene>
    <name evidence="2" type="ORF">SAMN05444401_3394</name>
</gene>
<keyword evidence="1" id="KW-0472">Membrane</keyword>
<proteinExistence type="predicted"/>
<dbReference type="STRING" id="1121298.SAMN05444401_3394"/>
<reference evidence="2 3" key="1">
    <citation type="submission" date="2016-11" db="EMBL/GenBank/DDBJ databases">
        <authorList>
            <person name="Jaros S."/>
            <person name="Januszkiewicz K."/>
            <person name="Wedrychowicz H."/>
        </authorList>
    </citation>
    <scope>NUCLEOTIDE SEQUENCE [LARGE SCALE GENOMIC DNA]</scope>
    <source>
        <strain evidence="2 3">DSM 21864</strain>
    </source>
</reference>
<accession>A0A1M6KK82</accession>